<dbReference type="Proteomes" id="UP000319980">
    <property type="component" value="Unassembled WGS sequence"/>
</dbReference>
<evidence type="ECO:0000256" key="4">
    <source>
        <dbReference type="ARBA" id="ARBA00022989"/>
    </source>
</evidence>
<evidence type="ECO:0000313" key="8">
    <source>
        <dbReference type="Proteomes" id="UP000319980"/>
    </source>
</evidence>
<comment type="caution">
    <text evidence="7">The sequence shown here is derived from an EMBL/GenBank/DDBJ whole genome shotgun (WGS) entry which is preliminary data.</text>
</comment>
<keyword evidence="3 6" id="KW-0812">Transmembrane</keyword>
<evidence type="ECO:0000313" key="7">
    <source>
        <dbReference type="EMBL" id="TWT22439.1"/>
    </source>
</evidence>
<dbReference type="InterPro" id="IPR002994">
    <property type="entry name" value="Surf1/Shy1"/>
</dbReference>
<dbReference type="PANTHER" id="PTHR23427:SF2">
    <property type="entry name" value="SURFEIT LOCUS PROTEIN 1"/>
    <property type="match status" value="1"/>
</dbReference>
<evidence type="ECO:0000256" key="2">
    <source>
        <dbReference type="ARBA" id="ARBA00007165"/>
    </source>
</evidence>
<name>A0A5C5U922_9GAMM</name>
<dbReference type="EMBL" id="VOHK01000002">
    <property type="protein sequence ID" value="TWT22439.1"/>
    <property type="molecule type" value="Genomic_DNA"/>
</dbReference>
<evidence type="ECO:0000256" key="6">
    <source>
        <dbReference type="RuleBase" id="RU363076"/>
    </source>
</evidence>
<dbReference type="OrthoDB" id="6079986at2"/>
<evidence type="ECO:0000256" key="3">
    <source>
        <dbReference type="ARBA" id="ARBA00022692"/>
    </source>
</evidence>
<dbReference type="GO" id="GO:0005886">
    <property type="term" value="C:plasma membrane"/>
    <property type="evidence" value="ECO:0007669"/>
    <property type="project" value="UniProtKB-SubCell"/>
</dbReference>
<organism evidence="7 8">
    <name type="scientific">Luteimonas marina</name>
    <dbReference type="NCBI Taxonomy" id="488485"/>
    <lineage>
        <taxon>Bacteria</taxon>
        <taxon>Pseudomonadati</taxon>
        <taxon>Pseudomonadota</taxon>
        <taxon>Gammaproteobacteria</taxon>
        <taxon>Lysobacterales</taxon>
        <taxon>Lysobacteraceae</taxon>
        <taxon>Luteimonas</taxon>
    </lineage>
</organism>
<keyword evidence="6" id="KW-1003">Cell membrane</keyword>
<evidence type="ECO:0000256" key="1">
    <source>
        <dbReference type="ARBA" id="ARBA00004370"/>
    </source>
</evidence>
<comment type="subcellular location">
    <subcellularLocation>
        <location evidence="6">Cell membrane</location>
        <topology evidence="6">Multi-pass membrane protein</topology>
    </subcellularLocation>
    <subcellularLocation>
        <location evidence="1">Membrane</location>
    </subcellularLocation>
</comment>
<keyword evidence="4 6" id="KW-1133">Transmembrane helix</keyword>
<dbReference type="PROSITE" id="PS50895">
    <property type="entry name" value="SURF1"/>
    <property type="match status" value="1"/>
</dbReference>
<accession>A0A5C5U922</accession>
<dbReference type="CDD" id="cd06662">
    <property type="entry name" value="SURF1"/>
    <property type="match status" value="1"/>
</dbReference>
<gene>
    <name evidence="7" type="ORF">FQY83_05285</name>
</gene>
<dbReference type="AlphaFoldDB" id="A0A5C5U922"/>
<protein>
    <recommendedName>
        <fullName evidence="6">SURF1-like protein</fullName>
    </recommendedName>
</protein>
<feature type="transmembrane region" description="Helical" evidence="6">
    <location>
        <begin position="214"/>
        <end position="235"/>
    </location>
</feature>
<comment type="caution">
    <text evidence="6">Lacks conserved residue(s) required for the propagation of feature annotation.</text>
</comment>
<dbReference type="Pfam" id="PF02104">
    <property type="entry name" value="SURF1"/>
    <property type="match status" value="1"/>
</dbReference>
<keyword evidence="5 6" id="KW-0472">Membrane</keyword>
<reference evidence="7 8" key="1">
    <citation type="journal article" date="2008" name="Int. J. Syst. Evol. Microbiol.">
        <title>Luteimonas marina sp. nov., isolated from seawater.</title>
        <authorList>
            <person name="Baik K.S."/>
            <person name="Park S.C."/>
            <person name="Kim M.S."/>
            <person name="Kim E.M."/>
            <person name="Park C."/>
            <person name="Chun J."/>
            <person name="Seong C.N."/>
        </authorList>
    </citation>
    <scope>NUCLEOTIDE SEQUENCE [LARGE SCALE GENOMIC DNA]</scope>
    <source>
        <strain evidence="7 8">FR1330</strain>
    </source>
</reference>
<dbReference type="RefSeq" id="WP_146385788.1">
    <property type="nucleotide sequence ID" value="NZ_VOHK01000002.1"/>
</dbReference>
<keyword evidence="8" id="KW-1185">Reference proteome</keyword>
<evidence type="ECO:0000256" key="5">
    <source>
        <dbReference type="ARBA" id="ARBA00023136"/>
    </source>
</evidence>
<proteinExistence type="inferred from homology"/>
<sequence>MSAEPRPPPRRFARAAFLALLAVLFAAFTALGVWQVKRLHWKHDLIARVDGRIHADPVAAPPRAQWPQVDAAGAEYRRVFAQGEFLPDRDTRVDALTELGPGAWILSPLRTDAGDIVLVNRGFVAADARESAAPAPAGPVRIEGLLRLDEPGGRILRDNLPAQDRWYSRDVHAIATARGLDDVAPYFIDAAFDPAAPAWPRGGMTVVRFRDHHLQYALTWFALAGMVAYAIRRVLSGERRRRH</sequence>
<dbReference type="PANTHER" id="PTHR23427">
    <property type="entry name" value="SURFEIT LOCUS PROTEIN"/>
    <property type="match status" value="1"/>
</dbReference>
<dbReference type="InterPro" id="IPR045214">
    <property type="entry name" value="Surf1/Surf4"/>
</dbReference>
<comment type="similarity">
    <text evidence="2 6">Belongs to the SURF1 family.</text>
</comment>